<keyword evidence="2" id="KW-1185">Reference proteome</keyword>
<evidence type="ECO:0000313" key="2">
    <source>
        <dbReference type="Proteomes" id="UP001202289"/>
    </source>
</evidence>
<protein>
    <submittedName>
        <fullName evidence="1">Uncharacterized protein</fullName>
    </submittedName>
</protein>
<organism evidence="1 2">
    <name type="scientific">Bacillus cytotoxicus</name>
    <dbReference type="NCBI Taxonomy" id="580165"/>
    <lineage>
        <taxon>Bacteria</taxon>
        <taxon>Bacillati</taxon>
        <taxon>Bacillota</taxon>
        <taxon>Bacilli</taxon>
        <taxon>Bacillales</taxon>
        <taxon>Bacillaceae</taxon>
        <taxon>Bacillus</taxon>
        <taxon>Bacillus cereus group</taxon>
    </lineage>
</organism>
<gene>
    <name evidence="1" type="ORF">M3215_15445</name>
</gene>
<accession>A0ACC6AA62</accession>
<reference evidence="1" key="1">
    <citation type="submission" date="2022-05" db="EMBL/GenBank/DDBJ databases">
        <title>Comparative Genomics of Spacecraft Associated Microbes.</title>
        <authorList>
            <person name="Tran M.T."/>
            <person name="Wright A."/>
            <person name="Seuylemezian A."/>
            <person name="Eisen J."/>
            <person name="Coil D."/>
        </authorList>
    </citation>
    <scope>NUCLEOTIDE SEQUENCE</scope>
    <source>
        <strain evidence="1">FAIRING 10M-2.2</strain>
    </source>
</reference>
<proteinExistence type="predicted"/>
<sequence>MKKLMSLLVMTFVFTLAFLPTKSSAAPAPPLELVKIQAIGDNPNNLTTVNDTHMTLPFTTNNKMYIKVFFRGQPGPRPILSLGSGFKYYEDAYYESQRMKVYDRWDFGGGIGRIVIYEFDAEQFQRGHNTYHEVIFTATDSRSFMIEKFDRIYVWLE</sequence>
<name>A0ACC6AA62_9BACI</name>
<dbReference type="EMBL" id="JAMBOP010000019">
    <property type="protein sequence ID" value="MCM3737154.1"/>
    <property type="molecule type" value="Genomic_DNA"/>
</dbReference>
<comment type="caution">
    <text evidence="1">The sequence shown here is derived from an EMBL/GenBank/DDBJ whole genome shotgun (WGS) entry which is preliminary data.</text>
</comment>
<dbReference type="Proteomes" id="UP001202289">
    <property type="component" value="Unassembled WGS sequence"/>
</dbReference>
<evidence type="ECO:0000313" key="1">
    <source>
        <dbReference type="EMBL" id="MCM3737154.1"/>
    </source>
</evidence>